<dbReference type="InParanoid" id="A0A7J8CZI2"/>
<dbReference type="GO" id="GO:0014069">
    <property type="term" value="C:postsynaptic density"/>
    <property type="evidence" value="ECO:0007669"/>
    <property type="project" value="TreeGrafter"/>
</dbReference>
<dbReference type="GO" id="GO:0005912">
    <property type="term" value="C:adherens junction"/>
    <property type="evidence" value="ECO:0007669"/>
    <property type="project" value="TreeGrafter"/>
</dbReference>
<evidence type="ECO:0000256" key="2">
    <source>
        <dbReference type="ARBA" id="ARBA00022737"/>
    </source>
</evidence>
<dbReference type="EMBL" id="JACASF010000019">
    <property type="protein sequence ID" value="KAF6416301.1"/>
    <property type="molecule type" value="Genomic_DNA"/>
</dbReference>
<evidence type="ECO:0000313" key="4">
    <source>
        <dbReference type="EMBL" id="KAF6416301.1"/>
    </source>
</evidence>
<feature type="region of interest" description="Disordered" evidence="3">
    <location>
        <begin position="6"/>
        <end position="25"/>
    </location>
</feature>
<accession>A0A7J8CZI2</accession>
<dbReference type="SMART" id="SM00369">
    <property type="entry name" value="LRR_TYP"/>
    <property type="match status" value="2"/>
</dbReference>
<comment type="caution">
    <text evidence="4">The sequence shown here is derived from an EMBL/GenBank/DDBJ whole genome shotgun (WGS) entry which is preliminary data.</text>
</comment>
<dbReference type="GO" id="GO:0098968">
    <property type="term" value="P:neurotransmitter receptor transport postsynaptic membrane to endosome"/>
    <property type="evidence" value="ECO:0007669"/>
    <property type="project" value="TreeGrafter"/>
</dbReference>
<dbReference type="GO" id="GO:0043113">
    <property type="term" value="P:receptor clustering"/>
    <property type="evidence" value="ECO:0007669"/>
    <property type="project" value="TreeGrafter"/>
</dbReference>
<dbReference type="GO" id="GO:0098609">
    <property type="term" value="P:cell-cell adhesion"/>
    <property type="evidence" value="ECO:0007669"/>
    <property type="project" value="TreeGrafter"/>
</dbReference>
<dbReference type="InterPro" id="IPR003591">
    <property type="entry name" value="Leu-rich_rpt_typical-subtyp"/>
</dbReference>
<keyword evidence="5" id="KW-1185">Reference proteome</keyword>
<keyword evidence="2" id="KW-0677">Repeat</keyword>
<dbReference type="SUPFAM" id="SSF52058">
    <property type="entry name" value="L domain-like"/>
    <property type="match status" value="1"/>
</dbReference>
<dbReference type="PANTHER" id="PTHR23119">
    <property type="entry name" value="DISCS LARGE"/>
    <property type="match status" value="1"/>
</dbReference>
<protein>
    <submittedName>
        <fullName evidence="4">Uncharacterized protein</fullName>
    </submittedName>
</protein>
<dbReference type="InterPro" id="IPR032675">
    <property type="entry name" value="LRR_dom_sf"/>
</dbReference>
<keyword evidence="1" id="KW-0433">Leucine-rich repeat</keyword>
<sequence length="185" mass="20083">MTVLARAAQAPGQLRQRGDPGAPVEPAQAPACVLDVWIWEAMMWKRCLKPSGDSLGSLPNLRELRLDRNQLWTLPWSSEPAGRVCLDVLGNRPESCPRSWGLALPTDLLLSQNLLQWRREAGSAEAAVHPEGGPEPPVEVARPSKTARADPARSLGKLTNTNVDRNRLEVLPPGMGAAWHAVSSP</sequence>
<reference evidence="4 5" key="1">
    <citation type="journal article" date="2020" name="Nature">
        <title>Six reference-quality genomes reveal evolution of bat adaptations.</title>
        <authorList>
            <person name="Jebb D."/>
            <person name="Huang Z."/>
            <person name="Pippel M."/>
            <person name="Hughes G.M."/>
            <person name="Lavrichenko K."/>
            <person name="Devanna P."/>
            <person name="Winkler S."/>
            <person name="Jermiin L.S."/>
            <person name="Skirmuntt E.C."/>
            <person name="Katzourakis A."/>
            <person name="Burkitt-Gray L."/>
            <person name="Ray D.A."/>
            <person name="Sullivan K.A.M."/>
            <person name="Roscito J.G."/>
            <person name="Kirilenko B.M."/>
            <person name="Davalos L.M."/>
            <person name="Corthals A.P."/>
            <person name="Power M.L."/>
            <person name="Jones G."/>
            <person name="Ransome R.D."/>
            <person name="Dechmann D.K.N."/>
            <person name="Locatelli A.G."/>
            <person name="Puechmaille S.J."/>
            <person name="Fedrigo O."/>
            <person name="Jarvis E.D."/>
            <person name="Hiller M."/>
            <person name="Vernes S.C."/>
            <person name="Myers E.W."/>
            <person name="Teeling E.C."/>
        </authorList>
    </citation>
    <scope>NUCLEOTIDE SEQUENCE [LARGE SCALE GENOMIC DNA]</scope>
    <source>
        <strain evidence="4">MMolMol1</strain>
        <tissue evidence="4">Muscle</tissue>
    </source>
</reference>
<dbReference type="Gene3D" id="3.80.10.10">
    <property type="entry name" value="Ribonuclease Inhibitor"/>
    <property type="match status" value="1"/>
</dbReference>
<organism evidence="4 5">
    <name type="scientific">Molossus molossus</name>
    <name type="common">Pallas' mastiff bat</name>
    <name type="synonym">Vespertilio molossus</name>
    <dbReference type="NCBI Taxonomy" id="27622"/>
    <lineage>
        <taxon>Eukaryota</taxon>
        <taxon>Metazoa</taxon>
        <taxon>Chordata</taxon>
        <taxon>Craniata</taxon>
        <taxon>Vertebrata</taxon>
        <taxon>Euteleostomi</taxon>
        <taxon>Mammalia</taxon>
        <taxon>Eutheria</taxon>
        <taxon>Laurasiatheria</taxon>
        <taxon>Chiroptera</taxon>
        <taxon>Yangochiroptera</taxon>
        <taxon>Molossidae</taxon>
        <taxon>Molossus</taxon>
    </lineage>
</organism>
<dbReference type="GO" id="GO:0098887">
    <property type="term" value="P:neurotransmitter receptor transport, endosome to postsynaptic membrane"/>
    <property type="evidence" value="ECO:0007669"/>
    <property type="project" value="TreeGrafter"/>
</dbReference>
<dbReference type="InterPro" id="IPR050614">
    <property type="entry name" value="Synaptic_Scaffolding_LAP-MAGUK"/>
</dbReference>
<name>A0A7J8CZI2_MOLMO</name>
<evidence type="ECO:0000256" key="3">
    <source>
        <dbReference type="SAM" id="MobiDB-lite"/>
    </source>
</evidence>
<dbReference type="PANTHER" id="PTHR23119:SF57">
    <property type="entry name" value="PROTEIN SCRIBBLE HOMOLOG"/>
    <property type="match status" value="1"/>
</dbReference>
<dbReference type="GO" id="GO:0016323">
    <property type="term" value="C:basolateral plasma membrane"/>
    <property type="evidence" value="ECO:0007669"/>
    <property type="project" value="TreeGrafter"/>
</dbReference>
<dbReference type="AlphaFoldDB" id="A0A7J8CZI2"/>
<dbReference type="GO" id="GO:0045197">
    <property type="term" value="P:establishment or maintenance of epithelial cell apical/basal polarity"/>
    <property type="evidence" value="ECO:0007669"/>
    <property type="project" value="TreeGrafter"/>
</dbReference>
<gene>
    <name evidence="4" type="ORF">HJG59_009544</name>
</gene>
<feature type="region of interest" description="Disordered" evidence="3">
    <location>
        <begin position="123"/>
        <end position="169"/>
    </location>
</feature>
<evidence type="ECO:0000256" key="1">
    <source>
        <dbReference type="ARBA" id="ARBA00022614"/>
    </source>
</evidence>
<evidence type="ECO:0000313" key="5">
    <source>
        <dbReference type="Proteomes" id="UP000550707"/>
    </source>
</evidence>
<dbReference type="GO" id="GO:0045211">
    <property type="term" value="C:postsynaptic membrane"/>
    <property type="evidence" value="ECO:0007669"/>
    <property type="project" value="TreeGrafter"/>
</dbReference>
<dbReference type="GO" id="GO:0019901">
    <property type="term" value="F:protein kinase binding"/>
    <property type="evidence" value="ECO:0007669"/>
    <property type="project" value="TreeGrafter"/>
</dbReference>
<proteinExistence type="predicted"/>
<dbReference type="Proteomes" id="UP000550707">
    <property type="component" value="Unassembled WGS sequence"/>
</dbReference>